<reference evidence="1" key="1">
    <citation type="submission" date="2023-07" db="EMBL/GenBank/DDBJ databases">
        <authorList>
            <person name="Kim M.K."/>
        </authorList>
    </citation>
    <scope>NUCLEOTIDE SEQUENCE</scope>
    <source>
        <strain evidence="1">M29</strain>
    </source>
</reference>
<dbReference type="Proteomes" id="UP001167796">
    <property type="component" value="Unassembled WGS sequence"/>
</dbReference>
<name>A0ABT9AG01_9BACT</name>
<proteinExistence type="predicted"/>
<accession>A0ABT9AG01</accession>
<protein>
    <submittedName>
        <fullName evidence="1">Uncharacterized protein</fullName>
    </submittedName>
</protein>
<evidence type="ECO:0000313" key="2">
    <source>
        <dbReference type="Proteomes" id="UP001167796"/>
    </source>
</evidence>
<gene>
    <name evidence="1" type="ORF">Q5H92_14685</name>
</gene>
<dbReference type="EMBL" id="JAUQSX010000007">
    <property type="protein sequence ID" value="MDO7847612.1"/>
    <property type="molecule type" value="Genomic_DNA"/>
</dbReference>
<evidence type="ECO:0000313" key="1">
    <source>
        <dbReference type="EMBL" id="MDO7847612.1"/>
    </source>
</evidence>
<organism evidence="1 2">
    <name type="scientific">Hymenobacter mellowenesis</name>
    <dbReference type="NCBI Taxonomy" id="3063995"/>
    <lineage>
        <taxon>Bacteria</taxon>
        <taxon>Pseudomonadati</taxon>
        <taxon>Bacteroidota</taxon>
        <taxon>Cytophagia</taxon>
        <taxon>Cytophagales</taxon>
        <taxon>Hymenobacteraceae</taxon>
        <taxon>Hymenobacter</taxon>
    </lineage>
</organism>
<sequence length="43" mass="4729">MDGKPLIKVEGEALSIFQLVSAGNKYLQGEDSQPTQFPDLHLN</sequence>
<keyword evidence="2" id="KW-1185">Reference proteome</keyword>
<dbReference type="RefSeq" id="WP_305012289.1">
    <property type="nucleotide sequence ID" value="NZ_JAUQSX010000007.1"/>
</dbReference>
<comment type="caution">
    <text evidence="1">The sequence shown here is derived from an EMBL/GenBank/DDBJ whole genome shotgun (WGS) entry which is preliminary data.</text>
</comment>